<sequence>MFGCGGLGCPTATYLAAAGIGKINLIDFQKPELSNLNRQIMHFEKDLGIKDKSVSLKEKLGQLNSSIEIESFSLEINDKNIFKFKESDVLVDCLDNFHTRYLLNEFSLSEKIPLVHAAVEAYYGQITTIIPVKTPCIKCLFPNMPNKEGMFPIVGPTCGILGSLEAMEVIKVLTGIGDILSGKLLIVDLKCMEFETINFKRKEDCSVCSKYF</sequence>
<dbReference type="EMBL" id="LNGC01000116">
    <property type="protein sequence ID" value="KYC48933.1"/>
    <property type="molecule type" value="Genomic_DNA"/>
</dbReference>
<organism evidence="3 4">
    <name type="scientific">Candidatus Methanofastidiosum methylothiophilum</name>
    <dbReference type="NCBI Taxonomy" id="1705564"/>
    <lineage>
        <taxon>Archaea</taxon>
        <taxon>Methanobacteriati</taxon>
        <taxon>Methanobacteriota</taxon>
        <taxon>Stenosarchaea group</taxon>
        <taxon>Candidatus Methanofastidiosia</taxon>
        <taxon>Candidatus Methanofastidiosales</taxon>
        <taxon>Candidatus Methanofastidiosaceae</taxon>
        <taxon>Candidatus Methanofastidiosum</taxon>
    </lineage>
</organism>
<dbReference type="InterPro" id="IPR045886">
    <property type="entry name" value="ThiF/MoeB/HesA"/>
</dbReference>
<dbReference type="Gene3D" id="3.40.50.720">
    <property type="entry name" value="NAD(P)-binding Rossmann-like Domain"/>
    <property type="match status" value="1"/>
</dbReference>
<dbReference type="GO" id="GO:0004792">
    <property type="term" value="F:thiosulfate-cyanide sulfurtransferase activity"/>
    <property type="evidence" value="ECO:0007669"/>
    <property type="project" value="TreeGrafter"/>
</dbReference>
<dbReference type="AlphaFoldDB" id="A0A150IVC9"/>
<dbReference type="PANTHER" id="PTHR10953">
    <property type="entry name" value="UBIQUITIN-ACTIVATING ENZYME E1"/>
    <property type="match status" value="1"/>
</dbReference>
<dbReference type="CDD" id="cd00757">
    <property type="entry name" value="ThiF_MoeB_HesA_family"/>
    <property type="match status" value="1"/>
</dbReference>
<dbReference type="SUPFAM" id="SSF69572">
    <property type="entry name" value="Activating enzymes of the ubiquitin-like proteins"/>
    <property type="match status" value="1"/>
</dbReference>
<feature type="domain" description="THIF-type NAD/FAD binding fold" evidence="2">
    <location>
        <begin position="2"/>
        <end position="207"/>
    </location>
</feature>
<dbReference type="GO" id="GO:0005737">
    <property type="term" value="C:cytoplasm"/>
    <property type="evidence" value="ECO:0007669"/>
    <property type="project" value="TreeGrafter"/>
</dbReference>
<gene>
    <name evidence="3" type="primary">moeB</name>
    <name evidence="3" type="ORF">AMQ22_01791</name>
</gene>
<dbReference type="GO" id="GO:0008641">
    <property type="term" value="F:ubiquitin-like modifier activating enzyme activity"/>
    <property type="evidence" value="ECO:0007669"/>
    <property type="project" value="InterPro"/>
</dbReference>
<reference evidence="3 4" key="1">
    <citation type="journal article" date="2016" name="ISME J.">
        <title>Chasing the elusive Euryarchaeota class WSA2: genomes reveal a uniquely fastidious methyl-reducing methanogen.</title>
        <authorList>
            <person name="Nobu M.K."/>
            <person name="Narihiro T."/>
            <person name="Kuroda K."/>
            <person name="Mei R."/>
            <person name="Liu W.T."/>
        </authorList>
    </citation>
    <scope>NUCLEOTIDE SEQUENCE [LARGE SCALE GENOMIC DNA]</scope>
    <source>
        <strain evidence="3">U1lsi0528_Bin055</strain>
    </source>
</reference>
<keyword evidence="3" id="KW-0548">Nucleotidyltransferase</keyword>
<dbReference type="PANTHER" id="PTHR10953:SF102">
    <property type="entry name" value="ADENYLYLTRANSFERASE AND SULFURTRANSFERASE MOCS3"/>
    <property type="match status" value="1"/>
</dbReference>
<proteinExistence type="inferred from homology"/>
<name>A0A150IVC9_9EURY</name>
<comment type="similarity">
    <text evidence="1">Belongs to the HesA/MoeB/ThiF family.</text>
</comment>
<dbReference type="InterPro" id="IPR000594">
    <property type="entry name" value="ThiF_NAD_FAD-bd"/>
</dbReference>
<evidence type="ECO:0000313" key="3">
    <source>
        <dbReference type="EMBL" id="KYC48933.1"/>
    </source>
</evidence>
<dbReference type="FunFam" id="3.40.50.720:FF:000080">
    <property type="entry name" value="Thiazole biosynthesis adenylyltransferase ThiF"/>
    <property type="match status" value="1"/>
</dbReference>
<dbReference type="EC" id="2.7.7.-" evidence="3"/>
<protein>
    <submittedName>
        <fullName evidence="3">Putative adenylyltransferase</fullName>
        <ecNumber evidence="3">2.7.7.-</ecNumber>
    </submittedName>
</protein>
<accession>A0A150IVC9</accession>
<comment type="caution">
    <text evidence="3">The sequence shown here is derived from an EMBL/GenBank/DDBJ whole genome shotgun (WGS) entry which is preliminary data.</text>
</comment>
<dbReference type="Pfam" id="PF00899">
    <property type="entry name" value="ThiF"/>
    <property type="match status" value="1"/>
</dbReference>
<keyword evidence="3" id="KW-0808">Transferase</keyword>
<evidence type="ECO:0000313" key="4">
    <source>
        <dbReference type="Proteomes" id="UP000075398"/>
    </source>
</evidence>
<evidence type="ECO:0000259" key="2">
    <source>
        <dbReference type="Pfam" id="PF00899"/>
    </source>
</evidence>
<evidence type="ECO:0000256" key="1">
    <source>
        <dbReference type="ARBA" id="ARBA00009919"/>
    </source>
</evidence>
<dbReference type="Proteomes" id="UP000075398">
    <property type="component" value="Unassembled WGS sequence"/>
</dbReference>
<dbReference type="GO" id="GO:0016779">
    <property type="term" value="F:nucleotidyltransferase activity"/>
    <property type="evidence" value="ECO:0007669"/>
    <property type="project" value="UniProtKB-KW"/>
</dbReference>
<dbReference type="InterPro" id="IPR035985">
    <property type="entry name" value="Ubiquitin-activating_enz"/>
</dbReference>
<dbReference type="STRING" id="1705564.APG08_00827"/>